<keyword evidence="1" id="KW-1133">Transmembrane helix</keyword>
<name>A0A182USB1_ANOME</name>
<keyword evidence="1" id="KW-0472">Membrane</keyword>
<protein>
    <submittedName>
        <fullName evidence="2">Uncharacterized protein</fullName>
    </submittedName>
</protein>
<organism evidence="2 3">
    <name type="scientific">Anopheles merus</name>
    <name type="common">Mosquito</name>
    <dbReference type="NCBI Taxonomy" id="30066"/>
    <lineage>
        <taxon>Eukaryota</taxon>
        <taxon>Metazoa</taxon>
        <taxon>Ecdysozoa</taxon>
        <taxon>Arthropoda</taxon>
        <taxon>Hexapoda</taxon>
        <taxon>Insecta</taxon>
        <taxon>Pterygota</taxon>
        <taxon>Neoptera</taxon>
        <taxon>Endopterygota</taxon>
        <taxon>Diptera</taxon>
        <taxon>Nematocera</taxon>
        <taxon>Culicoidea</taxon>
        <taxon>Culicidae</taxon>
        <taxon>Anophelinae</taxon>
        <taxon>Anopheles</taxon>
    </lineage>
</organism>
<dbReference type="VEuPathDB" id="VectorBase:AMEM002767"/>
<evidence type="ECO:0000256" key="1">
    <source>
        <dbReference type="SAM" id="Phobius"/>
    </source>
</evidence>
<dbReference type="EnsemblMetazoa" id="AMEM002767-RA">
    <property type="protein sequence ID" value="AMEM002767-PA"/>
    <property type="gene ID" value="AMEM002767"/>
</dbReference>
<reference evidence="2" key="1">
    <citation type="submission" date="2020-05" db="UniProtKB">
        <authorList>
            <consortium name="EnsemblMetazoa"/>
        </authorList>
    </citation>
    <scope>IDENTIFICATION</scope>
    <source>
        <strain evidence="2">MAF</strain>
    </source>
</reference>
<evidence type="ECO:0000313" key="3">
    <source>
        <dbReference type="Proteomes" id="UP000075903"/>
    </source>
</evidence>
<keyword evidence="3" id="KW-1185">Reference proteome</keyword>
<feature type="transmembrane region" description="Helical" evidence="1">
    <location>
        <begin position="180"/>
        <end position="207"/>
    </location>
</feature>
<accession>A0A182USB1</accession>
<dbReference type="Proteomes" id="UP000075903">
    <property type="component" value="Unassembled WGS sequence"/>
</dbReference>
<keyword evidence="1" id="KW-0812">Transmembrane</keyword>
<sequence>MIIDKSTVSRVITCYMPHWLIDCALGTQKKNGLMRNDRKISHTKRRSTACEITCCSIKPRSGYAIWHSGQQNRGDPSRAFVSRIWPGFGRGFFSFGGLRFFCFFVLVFPVPLPVPDPPFASSPLAAGPPFTVLLLELPPSGPGELMPDPATDPLFGSFLIASEYFSKCWMEMGRVADSSILIEMVSIGGTVVPVQVLLLLLLLLLLLHIATGHATHTVAGGCCTQPRRPITSGTVGAGERSIVAAEFGRKLMDARKRSTECREVHHERIVSIAARSGLGQAALAAPP</sequence>
<evidence type="ECO:0000313" key="2">
    <source>
        <dbReference type="EnsemblMetazoa" id="AMEM002767-PA"/>
    </source>
</evidence>
<feature type="transmembrane region" description="Helical" evidence="1">
    <location>
        <begin position="92"/>
        <end position="112"/>
    </location>
</feature>
<proteinExistence type="predicted"/>
<dbReference type="AlphaFoldDB" id="A0A182USB1"/>